<gene>
    <name evidence="2" type="ORF">Aca07nite_44130</name>
</gene>
<name>A0ABQ3WLK9_9ACTN</name>
<accession>A0ABQ3WLK9</accession>
<organism evidence="2">
    <name type="scientific">Actinoplanes campanulatus</name>
    <dbReference type="NCBI Taxonomy" id="113559"/>
    <lineage>
        <taxon>Bacteria</taxon>
        <taxon>Bacillati</taxon>
        <taxon>Actinomycetota</taxon>
        <taxon>Actinomycetes</taxon>
        <taxon>Micromonosporales</taxon>
        <taxon>Micromonosporaceae</taxon>
        <taxon>Actinoplanes</taxon>
    </lineage>
</organism>
<comment type="caution">
    <text evidence="2">The sequence shown here is derived from an EMBL/GenBank/DDBJ whole genome shotgun (WGS) entry which is preliminary data.</text>
</comment>
<evidence type="ECO:0000313" key="2">
    <source>
        <dbReference type="EMBL" id="GID47138.1"/>
    </source>
</evidence>
<feature type="region of interest" description="Disordered" evidence="1">
    <location>
        <begin position="1"/>
        <end position="67"/>
    </location>
</feature>
<dbReference type="EMBL" id="BOMF01000087">
    <property type="protein sequence ID" value="GID47138.1"/>
    <property type="molecule type" value="Genomic_DNA"/>
</dbReference>
<protein>
    <submittedName>
        <fullName evidence="2">Uncharacterized protein</fullName>
    </submittedName>
</protein>
<dbReference type="RefSeq" id="WP_204297361.1">
    <property type="nucleotide sequence ID" value="NZ_BAAAGQ010000018.1"/>
</dbReference>
<feature type="compositionally biased region" description="Basic and acidic residues" evidence="1">
    <location>
        <begin position="1"/>
        <end position="11"/>
    </location>
</feature>
<proteinExistence type="predicted"/>
<sequence>MTDDRIARRAENLLPEEAVTGSADPEAQAEAVLAESGERTDDPGAAPGSFLEKRRSDEMVYSGNTPH</sequence>
<evidence type="ECO:0000256" key="1">
    <source>
        <dbReference type="SAM" id="MobiDB-lite"/>
    </source>
</evidence>
<reference evidence="2" key="1">
    <citation type="submission" date="2021-01" db="EMBL/GenBank/DDBJ databases">
        <title>Whole genome shotgun sequence of Actinoplanes capillaceus NBRC 16408.</title>
        <authorList>
            <person name="Komaki H."/>
            <person name="Tamura T."/>
        </authorList>
    </citation>
    <scope>NUCLEOTIDE SEQUENCE [LARGE SCALE GENOMIC DNA]</scope>
    <source>
        <strain evidence="2">NBRC 16408</strain>
    </source>
</reference>